<dbReference type="InterPro" id="IPR012675">
    <property type="entry name" value="Beta-grasp_dom_sf"/>
</dbReference>
<comment type="caution">
    <text evidence="4">The sequence shown here is derived from an EMBL/GenBank/DDBJ whole genome shotgun (WGS) entry which is preliminary data.</text>
</comment>
<dbReference type="RefSeq" id="WP_154326847.1">
    <property type="nucleotide sequence ID" value="NZ_CP045696.1"/>
</dbReference>
<gene>
    <name evidence="4" type="ORF">FYJ29_10765</name>
</gene>
<dbReference type="PROSITE" id="PS50889">
    <property type="entry name" value="S4"/>
    <property type="match status" value="1"/>
</dbReference>
<dbReference type="InterPro" id="IPR007685">
    <property type="entry name" value="RelA_SpoT"/>
</dbReference>
<reference evidence="4 5" key="1">
    <citation type="submission" date="2019-08" db="EMBL/GenBank/DDBJ databases">
        <title>In-depth cultivation of the pig gut microbiome towards novel bacterial diversity and tailored functional studies.</title>
        <authorList>
            <person name="Wylensek D."/>
            <person name="Hitch T.C.A."/>
            <person name="Clavel T."/>
        </authorList>
    </citation>
    <scope>NUCLEOTIDE SEQUENCE [LARGE SCALE GENOMIC DNA]</scope>
    <source>
        <strain evidence="4 5">Oil-RF-744-WCA-WT-10</strain>
    </source>
</reference>
<dbReference type="Gene3D" id="1.10.3210.10">
    <property type="entry name" value="Hypothetical protein af1432"/>
    <property type="match status" value="1"/>
</dbReference>
<dbReference type="SUPFAM" id="SSF109604">
    <property type="entry name" value="HD-domain/PDEase-like"/>
    <property type="match status" value="1"/>
</dbReference>
<dbReference type="NCBIfam" id="TIGR00691">
    <property type="entry name" value="spoT_relA"/>
    <property type="match status" value="1"/>
</dbReference>
<dbReference type="Pfam" id="PF19296">
    <property type="entry name" value="RelA_AH_RIS"/>
    <property type="match status" value="1"/>
</dbReference>
<dbReference type="Pfam" id="PF02824">
    <property type="entry name" value="TGS"/>
    <property type="match status" value="1"/>
</dbReference>
<dbReference type="InterPro" id="IPR043519">
    <property type="entry name" value="NT_sf"/>
</dbReference>
<dbReference type="Pfam" id="PF04607">
    <property type="entry name" value="RelA_SpoT"/>
    <property type="match status" value="1"/>
</dbReference>
<feature type="domain" description="TGS" evidence="3">
    <location>
        <begin position="402"/>
        <end position="463"/>
    </location>
</feature>
<proteinExistence type="inferred from homology"/>
<dbReference type="Pfam" id="PF13328">
    <property type="entry name" value="HD_4"/>
    <property type="match status" value="1"/>
</dbReference>
<evidence type="ECO:0000313" key="5">
    <source>
        <dbReference type="Proteomes" id="UP000483362"/>
    </source>
</evidence>
<accession>A0A6L5XEI6</accession>
<sequence>MDQTYFTLEEKALVKQHISQLIAMLGSQVSSHDINTVHNIVKHGIEADYYKRDKHGINPVVRSLRTAVMLNQLIAPDRNMTIATMVYNLTRLGFVSEDEIGKIFGDDIGKLVHGLINVSRLYKKQAAVENDNFHKLLLTFAEDIRVIIIMIVDRLNLMRAINHHPDEKFVHDISSESRYLYAPLAHRLGLYTIKSELEDLSLKYLNRRVYNQIAAKLNETKQRRDNYVEGFIVPIRQALEKSGLKFSIKGRTKSINSIWNKMRKKDIDLNGMYDLFAIRIILDSKPENEKKECWIAYSIVTDIYTANVSRLKDWITIPKSNGYESLHITVKGPEDKWVEVQIRTTRMDEIAERGLAAHWKYKGIKSEGEIDQWMNNVREVLEAGSQGQMELIRDMNMNLYDKEVFVFTPKGDLFKLPQGATVLDFAFHIHTKVGSHCMGAKVDGKTQKLNYKLKSGDTVEIITSSTQTPRLDWLNLVVTSKARSKIKQAVNEVRQKRADIARETLQRRFKNRKIDCDDAVLSRLISKMGLKSIIDFYVDIADGAIDVNKVIDDYIQLTKPADTESQQHESAANFVLQNHSNDNKHDEDILVIGDNVKGINYKLSKCCNPIYGDHIVGFIASDGAIKIHRTDCGNVKHLITKYPYRMIKTQWSGKLGTQFAATLKVVGQDDIGIVSNITSLINKEGDTQLRNITINSNGALFEGYLVIGVNSLSILDALIKKIKNLKGVKEVTRSAH</sequence>
<dbReference type="InterPro" id="IPR012676">
    <property type="entry name" value="TGS-like"/>
</dbReference>
<organism evidence="4 5">
    <name type="scientific">Sodaliphilus pleomorphus</name>
    <dbReference type="NCBI Taxonomy" id="2606626"/>
    <lineage>
        <taxon>Bacteria</taxon>
        <taxon>Pseudomonadati</taxon>
        <taxon>Bacteroidota</taxon>
        <taxon>Bacteroidia</taxon>
        <taxon>Bacteroidales</taxon>
        <taxon>Muribaculaceae</taxon>
        <taxon>Sodaliphilus</taxon>
    </lineage>
</organism>
<dbReference type="Gene3D" id="3.30.460.10">
    <property type="entry name" value="Beta Polymerase, domain 2"/>
    <property type="match status" value="1"/>
</dbReference>
<protein>
    <submittedName>
        <fullName evidence="4">Bifunctional (P)ppGpp synthetase/guanosine-3',5'-bis(Diphosphate) 3'-pyrophosphohydrolase</fullName>
    </submittedName>
</protein>
<dbReference type="InterPro" id="IPR004811">
    <property type="entry name" value="RelA/Spo_fam"/>
</dbReference>
<dbReference type="PANTHER" id="PTHR21262">
    <property type="entry name" value="GUANOSINE-3',5'-BIS DIPHOSPHATE 3'-PYROPHOSPHOHYDROLASE"/>
    <property type="match status" value="1"/>
</dbReference>
<keyword evidence="1" id="KW-0694">RNA-binding</keyword>
<comment type="similarity">
    <text evidence="2">Belongs to the relA/spoT family.</text>
</comment>
<dbReference type="InterPro" id="IPR004095">
    <property type="entry name" value="TGS"/>
</dbReference>
<keyword evidence="5" id="KW-1185">Reference proteome</keyword>
<name>A0A6L5XEI6_9BACT</name>
<dbReference type="SMART" id="SM00954">
    <property type="entry name" value="RelA_SpoT"/>
    <property type="match status" value="1"/>
</dbReference>
<evidence type="ECO:0000313" key="4">
    <source>
        <dbReference type="EMBL" id="MSS18237.1"/>
    </source>
</evidence>
<dbReference type="PANTHER" id="PTHR21262:SF31">
    <property type="entry name" value="GTP PYROPHOSPHOKINASE"/>
    <property type="match status" value="1"/>
</dbReference>
<dbReference type="SUPFAM" id="SSF81271">
    <property type="entry name" value="TGS-like"/>
    <property type="match status" value="1"/>
</dbReference>
<dbReference type="CDD" id="cd01668">
    <property type="entry name" value="TGS_RSH"/>
    <property type="match status" value="1"/>
</dbReference>
<dbReference type="SUPFAM" id="SSF81301">
    <property type="entry name" value="Nucleotidyltransferase"/>
    <property type="match status" value="1"/>
</dbReference>
<evidence type="ECO:0000259" key="3">
    <source>
        <dbReference type="PROSITE" id="PS51880"/>
    </source>
</evidence>
<keyword evidence="4" id="KW-0378">Hydrolase</keyword>
<dbReference type="GO" id="GO:0015969">
    <property type="term" value="P:guanosine tetraphosphate metabolic process"/>
    <property type="evidence" value="ECO:0007669"/>
    <property type="project" value="InterPro"/>
</dbReference>
<dbReference type="FunFam" id="3.10.20.30:FF:000002">
    <property type="entry name" value="GTP pyrophosphokinase (RelA/SpoT)"/>
    <property type="match status" value="1"/>
</dbReference>
<dbReference type="AlphaFoldDB" id="A0A6L5XEI6"/>
<dbReference type="GO" id="GO:0003723">
    <property type="term" value="F:RNA binding"/>
    <property type="evidence" value="ECO:0007669"/>
    <property type="project" value="UniProtKB-KW"/>
</dbReference>
<dbReference type="EMBL" id="VULT01000018">
    <property type="protein sequence ID" value="MSS18237.1"/>
    <property type="molecule type" value="Genomic_DNA"/>
</dbReference>
<dbReference type="Proteomes" id="UP000483362">
    <property type="component" value="Unassembled WGS sequence"/>
</dbReference>
<dbReference type="InterPro" id="IPR045600">
    <property type="entry name" value="RelA/SpoT_AH_RIS"/>
</dbReference>
<dbReference type="Gene3D" id="3.30.70.260">
    <property type="match status" value="1"/>
</dbReference>
<dbReference type="PROSITE" id="PS51880">
    <property type="entry name" value="TGS"/>
    <property type="match status" value="1"/>
</dbReference>
<dbReference type="CDD" id="cd05399">
    <property type="entry name" value="NT_Rel-Spo_like"/>
    <property type="match status" value="1"/>
</dbReference>
<dbReference type="InterPro" id="IPR002912">
    <property type="entry name" value="ACT_dom"/>
</dbReference>
<evidence type="ECO:0000256" key="2">
    <source>
        <dbReference type="RuleBase" id="RU003847"/>
    </source>
</evidence>
<dbReference type="InterPro" id="IPR033655">
    <property type="entry name" value="TGS_RelA/SpoT"/>
</dbReference>
<comment type="function">
    <text evidence="2">In eubacteria ppGpp (guanosine 3'-diphosphate 5'-diphosphate) is a mediator of the stringent response that coordinates a variety of cellular activities in response to changes in nutritional abundance.</text>
</comment>
<evidence type="ECO:0000256" key="1">
    <source>
        <dbReference type="PROSITE-ProRule" id="PRU00182"/>
    </source>
</evidence>
<dbReference type="Pfam" id="PF13291">
    <property type="entry name" value="ACT_4"/>
    <property type="match status" value="1"/>
</dbReference>
<dbReference type="GO" id="GO:0016787">
    <property type="term" value="F:hydrolase activity"/>
    <property type="evidence" value="ECO:0007669"/>
    <property type="project" value="UniProtKB-KW"/>
</dbReference>
<dbReference type="GO" id="GO:0005886">
    <property type="term" value="C:plasma membrane"/>
    <property type="evidence" value="ECO:0007669"/>
    <property type="project" value="TreeGrafter"/>
</dbReference>
<dbReference type="Gene3D" id="3.10.20.30">
    <property type="match status" value="1"/>
</dbReference>